<keyword evidence="1" id="KW-0812">Transmembrane</keyword>
<proteinExistence type="predicted"/>
<evidence type="ECO:0000313" key="2">
    <source>
        <dbReference type="EMBL" id="EWH32994.1"/>
    </source>
</evidence>
<dbReference type="GO" id="GO:0016301">
    <property type="term" value="F:kinase activity"/>
    <property type="evidence" value="ECO:0007669"/>
    <property type="project" value="UniProtKB-KW"/>
</dbReference>
<keyword evidence="2" id="KW-0808">Transferase</keyword>
<reference evidence="2 3" key="1">
    <citation type="journal article" date="2015" name="Stand. Genomic Sci.">
        <title>Genome sequence and description of the mosquitocidal and heavy metal tolerant strain Lysinibacillus sphaericus CBAM5.</title>
        <authorList>
            <person name="Pena-Montenegro T.D."/>
            <person name="Lozano L."/>
            <person name="Dussan J."/>
        </authorList>
    </citation>
    <scope>NUCLEOTIDE SEQUENCE [LARGE SCALE GENOMIC DNA]</scope>
    <source>
        <strain evidence="2">CBAM5</strain>
    </source>
</reference>
<dbReference type="Proteomes" id="UP000023555">
    <property type="component" value="Unassembled WGS sequence"/>
</dbReference>
<feature type="transmembrane region" description="Helical" evidence="1">
    <location>
        <begin position="12"/>
        <end position="32"/>
    </location>
</feature>
<name>W7RR35_LYSSH</name>
<evidence type="ECO:0000256" key="1">
    <source>
        <dbReference type="SAM" id="Phobius"/>
    </source>
</evidence>
<dbReference type="EMBL" id="AYKQ01000009">
    <property type="protein sequence ID" value="EWH32994.1"/>
    <property type="molecule type" value="Genomic_DNA"/>
</dbReference>
<protein>
    <submittedName>
        <fullName evidence="2">Histidine kinase</fullName>
    </submittedName>
</protein>
<organism evidence="2 3">
    <name type="scientific">Lysinibacillus sphaericus CBAM5</name>
    <dbReference type="NCBI Taxonomy" id="1400869"/>
    <lineage>
        <taxon>Bacteria</taxon>
        <taxon>Bacillati</taxon>
        <taxon>Bacillota</taxon>
        <taxon>Bacilli</taxon>
        <taxon>Bacillales</taxon>
        <taxon>Bacillaceae</taxon>
        <taxon>Lysinibacillus</taxon>
    </lineage>
</organism>
<keyword evidence="2" id="KW-0418">Kinase</keyword>
<accession>W7RR35</accession>
<keyword evidence="1" id="KW-0472">Membrane</keyword>
<evidence type="ECO:0000313" key="3">
    <source>
        <dbReference type="Proteomes" id="UP000023555"/>
    </source>
</evidence>
<keyword evidence="1" id="KW-1133">Transmembrane helix</keyword>
<dbReference type="HOGENOM" id="CLU_174071_0_0_9"/>
<gene>
    <name evidence="2" type="ORF">P799_13115</name>
</gene>
<comment type="caution">
    <text evidence="2">The sequence shown here is derived from an EMBL/GenBank/DDBJ whole genome shotgun (WGS) entry which is preliminary data.</text>
</comment>
<sequence length="119" mass="14473">MIWRKERKMKKKIIIFNLLFCIVVIFGSYNYFNSKSRNAIVYSYVENYMETNYGIGREDLKSEENNYRRGMALFEIEVKDVVTKNYYFFEVKIRDDYSLISIKDLSELNRKNYHKNQAD</sequence>
<dbReference type="AlphaFoldDB" id="W7RR35"/>